<dbReference type="PRINTS" id="PR00160">
    <property type="entry name" value="GLUTAREDOXIN"/>
</dbReference>
<protein>
    <recommendedName>
        <fullName evidence="7">Glutaredoxin</fullName>
    </recommendedName>
</protein>
<dbReference type="PROSITE" id="PS51354">
    <property type="entry name" value="GLUTAREDOXIN_2"/>
    <property type="match status" value="1"/>
</dbReference>
<dbReference type="PANTHER" id="PTHR45694:SF18">
    <property type="entry name" value="GLUTAREDOXIN-1-RELATED"/>
    <property type="match status" value="1"/>
</dbReference>
<dbReference type="GO" id="GO:0005737">
    <property type="term" value="C:cytoplasm"/>
    <property type="evidence" value="ECO:0007669"/>
    <property type="project" value="TreeGrafter"/>
</dbReference>
<gene>
    <name evidence="9" type="ordered locus">Msil_3690</name>
</gene>
<name>B8EJ82_METSB</name>
<dbReference type="PANTHER" id="PTHR45694">
    <property type="entry name" value="GLUTAREDOXIN 2"/>
    <property type="match status" value="1"/>
</dbReference>
<dbReference type="Proteomes" id="UP000002257">
    <property type="component" value="Chromosome"/>
</dbReference>
<evidence type="ECO:0000313" key="9">
    <source>
        <dbReference type="EMBL" id="ACK52574.1"/>
    </source>
</evidence>
<sequence length="87" mass="9730">MAQITIYTTSTCPYCIRAKALLEKKKLEFTEISVDGDPKLRSELAERTGRSSVPQVFIGESHVGGCDDLYELHYDGKLEQLIADHAQ</sequence>
<dbReference type="eggNOG" id="COG0695">
    <property type="taxonomic scope" value="Bacteria"/>
</dbReference>
<evidence type="ECO:0000256" key="6">
    <source>
        <dbReference type="ARBA" id="ARBA00023284"/>
    </source>
</evidence>
<evidence type="ECO:0000256" key="5">
    <source>
        <dbReference type="ARBA" id="ARBA00023157"/>
    </source>
</evidence>
<evidence type="ECO:0000313" key="10">
    <source>
        <dbReference type="Proteomes" id="UP000002257"/>
    </source>
</evidence>
<dbReference type="Gene3D" id="3.40.30.10">
    <property type="entry name" value="Glutaredoxin"/>
    <property type="match status" value="1"/>
</dbReference>
<dbReference type="EMBL" id="CP001280">
    <property type="protein sequence ID" value="ACK52574.1"/>
    <property type="molecule type" value="Genomic_DNA"/>
</dbReference>
<evidence type="ECO:0000259" key="8">
    <source>
        <dbReference type="Pfam" id="PF00462"/>
    </source>
</evidence>
<dbReference type="GO" id="GO:0045454">
    <property type="term" value="P:cell redox homeostasis"/>
    <property type="evidence" value="ECO:0007669"/>
    <property type="project" value="InterPro"/>
</dbReference>
<dbReference type="PROSITE" id="PS00195">
    <property type="entry name" value="GLUTAREDOXIN_1"/>
    <property type="match status" value="1"/>
</dbReference>
<dbReference type="AlphaFoldDB" id="B8EJ82"/>
<keyword evidence="5" id="KW-1015">Disulfide bond</keyword>
<dbReference type="InterPro" id="IPR036249">
    <property type="entry name" value="Thioredoxin-like_sf"/>
</dbReference>
<evidence type="ECO:0000256" key="7">
    <source>
        <dbReference type="RuleBase" id="RU364065"/>
    </source>
</evidence>
<dbReference type="InterPro" id="IPR002109">
    <property type="entry name" value="Glutaredoxin"/>
</dbReference>
<proteinExistence type="inferred from homology"/>
<evidence type="ECO:0000256" key="2">
    <source>
        <dbReference type="ARBA" id="ARBA00007787"/>
    </source>
</evidence>
<dbReference type="InterPro" id="IPR011900">
    <property type="entry name" value="GRX_bact"/>
</dbReference>
<dbReference type="InterPro" id="IPR014025">
    <property type="entry name" value="Glutaredoxin_subgr"/>
</dbReference>
<keyword evidence="6 7" id="KW-0676">Redox-active center</keyword>
<dbReference type="RefSeq" id="WP_012592642.1">
    <property type="nucleotide sequence ID" value="NC_011666.1"/>
</dbReference>
<reference evidence="9 10" key="1">
    <citation type="journal article" date="2010" name="J. Bacteriol.">
        <title>Complete genome sequence of the aerobic facultative methanotroph Methylocella silvestris BL2.</title>
        <authorList>
            <person name="Chen Y."/>
            <person name="Crombie A."/>
            <person name="Rahman M.T."/>
            <person name="Dedysh S.N."/>
            <person name="Liesack W."/>
            <person name="Stott M.B."/>
            <person name="Alam M."/>
            <person name="Theisen A.R."/>
            <person name="Murrell J.C."/>
            <person name="Dunfield P.F."/>
        </authorList>
    </citation>
    <scope>NUCLEOTIDE SEQUENCE [LARGE SCALE GENOMIC DNA]</scope>
    <source>
        <strain evidence="10">DSM 15510 / CIP 108128 / LMG 27833 / NCIMB 13906 / BL2</strain>
    </source>
</reference>
<dbReference type="GO" id="GO:0034599">
    <property type="term" value="P:cellular response to oxidative stress"/>
    <property type="evidence" value="ECO:0007669"/>
    <property type="project" value="TreeGrafter"/>
</dbReference>
<comment type="similarity">
    <text evidence="2 7">Belongs to the glutaredoxin family.</text>
</comment>
<comment type="function">
    <text evidence="1 7">Has a glutathione-disulfide oxidoreductase activity in the presence of NADPH and glutathione reductase. Reduces low molecular weight disulfides and proteins.</text>
</comment>
<feature type="domain" description="Glutaredoxin" evidence="8">
    <location>
        <begin position="4"/>
        <end position="63"/>
    </location>
</feature>
<dbReference type="InterPro" id="IPR011767">
    <property type="entry name" value="GLR_AS"/>
</dbReference>
<evidence type="ECO:0000256" key="1">
    <source>
        <dbReference type="ARBA" id="ARBA00002549"/>
    </source>
</evidence>
<dbReference type="FunFam" id="3.40.30.10:FF:000018">
    <property type="entry name" value="Glutaredoxin"/>
    <property type="match status" value="1"/>
</dbReference>
<keyword evidence="10" id="KW-1185">Reference proteome</keyword>
<keyword evidence="7" id="KW-0963">Cytoplasm</keyword>
<keyword evidence="3 7" id="KW-0813">Transport</keyword>
<evidence type="ECO:0000256" key="3">
    <source>
        <dbReference type="ARBA" id="ARBA00022448"/>
    </source>
</evidence>
<dbReference type="NCBIfam" id="TIGR02181">
    <property type="entry name" value="GRX_bact"/>
    <property type="match status" value="1"/>
</dbReference>
<dbReference type="Pfam" id="PF00462">
    <property type="entry name" value="Glutaredoxin"/>
    <property type="match status" value="1"/>
</dbReference>
<keyword evidence="4 7" id="KW-0249">Electron transport</keyword>
<dbReference type="HOGENOM" id="CLU_026126_7_3_5"/>
<dbReference type="OrthoDB" id="9814618at2"/>
<dbReference type="STRING" id="395965.Msil_3690"/>
<evidence type="ECO:0000256" key="4">
    <source>
        <dbReference type="ARBA" id="ARBA00022982"/>
    </source>
</evidence>
<accession>B8EJ82</accession>
<dbReference type="GO" id="GO:0015038">
    <property type="term" value="F:glutathione disulfide oxidoreductase activity"/>
    <property type="evidence" value="ECO:0007669"/>
    <property type="project" value="UniProtKB-UniRule"/>
</dbReference>
<organism evidence="9 10">
    <name type="scientific">Methylocella silvestris (strain DSM 15510 / CIP 108128 / LMG 27833 / NCIMB 13906 / BL2)</name>
    <dbReference type="NCBI Taxonomy" id="395965"/>
    <lineage>
        <taxon>Bacteria</taxon>
        <taxon>Pseudomonadati</taxon>
        <taxon>Pseudomonadota</taxon>
        <taxon>Alphaproteobacteria</taxon>
        <taxon>Hyphomicrobiales</taxon>
        <taxon>Beijerinckiaceae</taxon>
        <taxon>Methylocella</taxon>
    </lineage>
</organism>
<dbReference type="KEGG" id="msl:Msil_3690"/>
<dbReference type="SUPFAM" id="SSF52833">
    <property type="entry name" value="Thioredoxin-like"/>
    <property type="match status" value="1"/>
</dbReference>
<dbReference type="CDD" id="cd03418">
    <property type="entry name" value="GRX_GRXb_1_3_like"/>
    <property type="match status" value="1"/>
</dbReference>